<dbReference type="AlphaFoldDB" id="A0A6B4JKN7"/>
<feature type="region of interest" description="Disordered" evidence="1">
    <location>
        <begin position="96"/>
        <end position="123"/>
    </location>
</feature>
<dbReference type="Pfam" id="PF05119">
    <property type="entry name" value="Terminase_4"/>
    <property type="match status" value="1"/>
</dbReference>
<name>A0A6B4JKN7_CLOBO</name>
<sequence length="123" mass="14246">MKKAPTSLNEIGIKEWKRMYKLIQKECKDFTDKDLALLEVYCKNYEKWIKSEKFLDDNGYSYICSTGYPSQYPEVTISNNAQKQMISAMRELGLSPASRSKIMKQVSSTSDDTDDEMEEMVSK</sequence>
<evidence type="ECO:0000256" key="1">
    <source>
        <dbReference type="SAM" id="MobiDB-lite"/>
    </source>
</evidence>
<dbReference type="RefSeq" id="WP_003371307.1">
    <property type="nucleotide sequence ID" value="NZ_JACBBA010000002.1"/>
</dbReference>
<dbReference type="EMBL" id="SXFB01000002">
    <property type="protein sequence ID" value="NFV25209.1"/>
    <property type="molecule type" value="Genomic_DNA"/>
</dbReference>
<evidence type="ECO:0000313" key="3">
    <source>
        <dbReference type="Proteomes" id="UP000486903"/>
    </source>
</evidence>
<feature type="compositionally biased region" description="Acidic residues" evidence="1">
    <location>
        <begin position="111"/>
        <end position="123"/>
    </location>
</feature>
<proteinExistence type="predicted"/>
<protein>
    <submittedName>
        <fullName evidence="2">Phage terminase small subunit P27 family</fullName>
    </submittedName>
</protein>
<organism evidence="2 3">
    <name type="scientific">Clostridium botulinum</name>
    <dbReference type="NCBI Taxonomy" id="1491"/>
    <lineage>
        <taxon>Bacteria</taxon>
        <taxon>Bacillati</taxon>
        <taxon>Bacillota</taxon>
        <taxon>Clostridia</taxon>
        <taxon>Eubacteriales</taxon>
        <taxon>Clostridiaceae</taxon>
        <taxon>Clostridium</taxon>
    </lineage>
</organism>
<comment type="caution">
    <text evidence="2">The sequence shown here is derived from an EMBL/GenBank/DDBJ whole genome shotgun (WGS) entry which is preliminary data.</text>
</comment>
<reference evidence="2 3" key="1">
    <citation type="submission" date="2019-04" db="EMBL/GenBank/DDBJ databases">
        <title>Genome sequencing of Clostridium botulinum Groups I-IV and Clostridium butyricum.</title>
        <authorList>
            <person name="Brunt J."/>
            <person name="Van Vliet A.H.M."/>
            <person name="Stringer S.C."/>
            <person name="Carter A.T."/>
            <person name="Peck M.W."/>
        </authorList>
    </citation>
    <scope>NUCLEOTIDE SEQUENCE [LARGE SCALE GENOMIC DNA]</scope>
    <source>
        <strain evidence="2 3">BL81</strain>
    </source>
</reference>
<evidence type="ECO:0000313" key="2">
    <source>
        <dbReference type="EMBL" id="NFV25209.1"/>
    </source>
</evidence>
<dbReference type="InterPro" id="IPR006448">
    <property type="entry name" value="Phage_term_ssu_P27"/>
</dbReference>
<dbReference type="NCBIfam" id="TIGR01558">
    <property type="entry name" value="sm_term_P27"/>
    <property type="match status" value="1"/>
</dbReference>
<gene>
    <name evidence="2" type="ORF">FDG31_03355</name>
</gene>
<accession>A0A6B4JKN7</accession>
<dbReference type="Proteomes" id="UP000486903">
    <property type="component" value="Unassembled WGS sequence"/>
</dbReference>